<keyword evidence="2 4" id="KW-0808">Transferase</keyword>
<dbReference type="Pfam" id="PF05175">
    <property type="entry name" value="MTS"/>
    <property type="match status" value="1"/>
</dbReference>
<dbReference type="RefSeq" id="WP_012229393.1">
    <property type="nucleotide sequence ID" value="NZ_HG422565.1"/>
</dbReference>
<dbReference type="EMBL" id="CANL01000045">
    <property type="protein sequence ID" value="CCM65011.1"/>
    <property type="molecule type" value="Genomic_DNA"/>
</dbReference>
<dbReference type="GO" id="GO:0032259">
    <property type="term" value="P:methylation"/>
    <property type="evidence" value="ECO:0007669"/>
    <property type="project" value="UniProtKB-KW"/>
</dbReference>
<evidence type="ECO:0000259" key="3">
    <source>
        <dbReference type="Pfam" id="PF05175"/>
    </source>
</evidence>
<dbReference type="PANTHER" id="PTHR47816">
    <property type="entry name" value="RIBOSOMAL RNA SMALL SUBUNIT METHYLTRANSFERASE C"/>
    <property type="match status" value="1"/>
</dbReference>
<dbReference type="AlphaFoldDB" id="R4Z649"/>
<evidence type="ECO:0000313" key="5">
    <source>
        <dbReference type="Proteomes" id="UP000018291"/>
    </source>
</evidence>
<dbReference type="Proteomes" id="UP000018291">
    <property type="component" value="Unassembled WGS sequence"/>
</dbReference>
<dbReference type="CDD" id="cd02440">
    <property type="entry name" value="AdoMet_MTases"/>
    <property type="match status" value="1"/>
</dbReference>
<protein>
    <submittedName>
        <fullName evidence="4">Putative 16S rRNA methyltransferase</fullName>
    </submittedName>
</protein>
<sequence>MNQQYFSSKPDSRRRPREVEVVLDGDRLSFTTDAGVFSPGRLDLGSATLLALAPPADAEARVLVDLGAGWGPLSVALARRHPTATVWAVETNDRARELCSANAQRHAPGRVRTVGPDNGPDEPIDLLWSNPPVRIGKDELYRLLDSWLDRLAPNGLAVLVMSKNLGGDSLHRHLEERGHPVERLGSKAGYRVLAVRPTNSIIGA</sequence>
<comment type="caution">
    <text evidence="4">The sequence shown here is derived from an EMBL/GenBank/DDBJ whole genome shotgun (WGS) entry which is preliminary data.</text>
</comment>
<proteinExistence type="predicted"/>
<evidence type="ECO:0000256" key="1">
    <source>
        <dbReference type="ARBA" id="ARBA00022603"/>
    </source>
</evidence>
<dbReference type="STRING" id="1229780.BN381_50153"/>
<dbReference type="GO" id="GO:0008757">
    <property type="term" value="F:S-adenosylmethionine-dependent methyltransferase activity"/>
    <property type="evidence" value="ECO:0007669"/>
    <property type="project" value="InterPro"/>
</dbReference>
<keyword evidence="5" id="KW-1185">Reference proteome</keyword>
<organism evidence="4 5">
    <name type="scientific">Candidatus Neomicrothrix parvicella RN1</name>
    <dbReference type="NCBI Taxonomy" id="1229780"/>
    <lineage>
        <taxon>Bacteria</taxon>
        <taxon>Bacillati</taxon>
        <taxon>Actinomycetota</taxon>
        <taxon>Acidimicrobiia</taxon>
        <taxon>Acidimicrobiales</taxon>
        <taxon>Microthrixaceae</taxon>
        <taxon>Candidatus Neomicrothrix</taxon>
    </lineage>
</organism>
<dbReference type="InterPro" id="IPR007848">
    <property type="entry name" value="Small_mtfrase_dom"/>
</dbReference>
<dbReference type="Gene3D" id="3.40.50.150">
    <property type="entry name" value="Vaccinia Virus protein VP39"/>
    <property type="match status" value="1"/>
</dbReference>
<reference evidence="4 5" key="1">
    <citation type="journal article" date="2013" name="ISME J.">
        <title>Metabolic model for the filamentous 'Candidatus Microthrix parvicella' based on genomic and metagenomic analyses.</title>
        <authorList>
            <person name="Jon McIlroy S."/>
            <person name="Kristiansen R."/>
            <person name="Albertsen M."/>
            <person name="Michael Karst S."/>
            <person name="Rossetti S."/>
            <person name="Lund Nielsen J."/>
            <person name="Tandoi V."/>
            <person name="James Seviour R."/>
            <person name="Nielsen P.H."/>
        </authorList>
    </citation>
    <scope>NUCLEOTIDE SEQUENCE [LARGE SCALE GENOMIC DNA]</scope>
    <source>
        <strain evidence="4 5">RN1</strain>
    </source>
</reference>
<dbReference type="eggNOG" id="COG2813">
    <property type="taxonomic scope" value="Bacteria"/>
</dbReference>
<evidence type="ECO:0000256" key="2">
    <source>
        <dbReference type="ARBA" id="ARBA00022679"/>
    </source>
</evidence>
<feature type="domain" description="Methyltransferase small" evidence="3">
    <location>
        <begin position="28"/>
        <end position="193"/>
    </location>
</feature>
<dbReference type="InterPro" id="IPR046977">
    <property type="entry name" value="RsmC/RlmG"/>
</dbReference>
<dbReference type="OrthoDB" id="9764961at2"/>
<name>R4Z649_9ACTN</name>
<accession>R4Z649</accession>
<evidence type="ECO:0000313" key="4">
    <source>
        <dbReference type="EMBL" id="CCM65011.1"/>
    </source>
</evidence>
<gene>
    <name evidence="4" type="ORF">BN381_50153</name>
</gene>
<dbReference type="SUPFAM" id="SSF53335">
    <property type="entry name" value="S-adenosyl-L-methionine-dependent methyltransferases"/>
    <property type="match status" value="1"/>
</dbReference>
<dbReference type="HOGENOM" id="CLU_018398_7_0_11"/>
<dbReference type="PANTHER" id="PTHR47816:SF4">
    <property type="entry name" value="RIBOSOMAL RNA SMALL SUBUNIT METHYLTRANSFERASE C"/>
    <property type="match status" value="1"/>
</dbReference>
<dbReference type="InterPro" id="IPR029063">
    <property type="entry name" value="SAM-dependent_MTases_sf"/>
</dbReference>
<keyword evidence="1 4" id="KW-0489">Methyltransferase</keyword>